<dbReference type="InterPro" id="IPR001841">
    <property type="entry name" value="Znf_RING"/>
</dbReference>
<evidence type="ECO:0000259" key="6">
    <source>
        <dbReference type="PROSITE" id="PS50089"/>
    </source>
</evidence>
<dbReference type="PROSITE" id="PS50222">
    <property type="entry name" value="EF_HAND_2"/>
    <property type="match status" value="2"/>
</dbReference>
<name>A0A640K7X4_LEITA</name>
<dbReference type="AlphaFoldDB" id="A0A640K7X4"/>
<dbReference type="GO" id="GO:0008270">
    <property type="term" value="F:zinc ion binding"/>
    <property type="evidence" value="ECO:0007669"/>
    <property type="project" value="UniProtKB-KW"/>
</dbReference>
<dbReference type="CDD" id="cd16544">
    <property type="entry name" value="RING-HC_RNF138"/>
    <property type="match status" value="1"/>
</dbReference>
<feature type="region of interest" description="Disordered" evidence="5">
    <location>
        <begin position="163"/>
        <end position="233"/>
    </location>
</feature>
<dbReference type="Gene3D" id="3.30.40.10">
    <property type="entry name" value="Zinc/RING finger domain, C3HC4 (zinc finger)"/>
    <property type="match status" value="1"/>
</dbReference>
<evidence type="ECO:0000256" key="1">
    <source>
        <dbReference type="ARBA" id="ARBA00022723"/>
    </source>
</evidence>
<gene>
    <name evidence="8" type="ORF">LtaPh_0405300</name>
</gene>
<feature type="domain" description="EF-hand" evidence="7">
    <location>
        <begin position="328"/>
        <end position="363"/>
    </location>
</feature>
<dbReference type="SUPFAM" id="SSF57850">
    <property type="entry name" value="RING/U-box"/>
    <property type="match status" value="1"/>
</dbReference>
<evidence type="ECO:0000313" key="8">
    <source>
        <dbReference type="EMBL" id="GET85660.1"/>
    </source>
</evidence>
<feature type="domain" description="RING-type" evidence="6">
    <location>
        <begin position="24"/>
        <end position="72"/>
    </location>
</feature>
<evidence type="ECO:0000256" key="5">
    <source>
        <dbReference type="SAM" id="MobiDB-lite"/>
    </source>
</evidence>
<dbReference type="OrthoDB" id="1630758at2759"/>
<feature type="compositionally biased region" description="Polar residues" evidence="5">
    <location>
        <begin position="479"/>
        <end position="491"/>
    </location>
</feature>
<reference evidence="8" key="1">
    <citation type="submission" date="2019-11" db="EMBL/GenBank/DDBJ databases">
        <title>Leishmania tarentolae CDS.</title>
        <authorList>
            <person name="Goto Y."/>
            <person name="Yamagishi J."/>
        </authorList>
    </citation>
    <scope>NUCLEOTIDE SEQUENCE [LARGE SCALE GENOMIC DNA]</scope>
    <source>
        <strain evidence="8">Parrot Tar II</strain>
    </source>
</reference>
<evidence type="ECO:0000259" key="7">
    <source>
        <dbReference type="PROSITE" id="PS50222"/>
    </source>
</evidence>
<dbReference type="InterPro" id="IPR002048">
    <property type="entry name" value="EF_hand_dom"/>
</dbReference>
<evidence type="ECO:0000256" key="3">
    <source>
        <dbReference type="ARBA" id="ARBA00022833"/>
    </source>
</evidence>
<protein>
    <submittedName>
        <fullName evidence="8">Uncharacterized protein</fullName>
    </submittedName>
</protein>
<keyword evidence="1" id="KW-0479">Metal-binding</keyword>
<feature type="region of interest" description="Disordered" evidence="5">
    <location>
        <begin position="451"/>
        <end position="501"/>
    </location>
</feature>
<comment type="caution">
    <text evidence="8">The sequence shown here is derived from an EMBL/GenBank/DDBJ whole genome shotgun (WGS) entry which is preliminary data.</text>
</comment>
<evidence type="ECO:0000256" key="2">
    <source>
        <dbReference type="ARBA" id="ARBA00022771"/>
    </source>
</evidence>
<keyword evidence="3" id="KW-0862">Zinc</keyword>
<dbReference type="InterPro" id="IPR027370">
    <property type="entry name" value="Znf-RING_euk"/>
</dbReference>
<evidence type="ECO:0000256" key="4">
    <source>
        <dbReference type="PROSITE-ProRule" id="PRU00175"/>
    </source>
</evidence>
<keyword evidence="2 4" id="KW-0863">Zinc-finger</keyword>
<evidence type="ECO:0000313" key="9">
    <source>
        <dbReference type="Proteomes" id="UP000419144"/>
    </source>
</evidence>
<accession>A0A640K7X4</accession>
<dbReference type="VEuPathDB" id="TriTrypDB:LtaPh_0405300"/>
<sequence length="501" mass="54941">MDVPLPLRQFTMVPGQSIDPLFLCPLCHDSWADPVELVPCGDIFCKQCIDAARSQHAAQPMIMQNFQCPLCQTVLQREKKPNRMLLNSVLMIEVECRYCHWRGTRESSEQQHTCTGVDRAMTSSHNSAGTAVTKEVVAADPAATSGVTFSTAPAFSQELPIREGGAQASSSTSDPPLTARNGPRRAQREIEDGYIPIGDDPSPASLRSSRMSPFRDRADASHNRIPGETVSTSSSCIATSPLWRPSSPTISRQASGTLHTVPTNDNASHTCMSVSATPSPTQEPWQRYGLSQIEHDQLVGIFLMFDDGTGRLTHSQLRDVCFCMNFVQDDDDVGVIFASMDHECKGYISQDDFLRWLSTHQPDPSALFGLSRYEYTDALLQFRSVDPEYHGVIDANSYATLCLLHGYAQTPEQAMRYFRLCDKRDTGYVSLRQFFEALKFIKRDRDRDLAAPPPSIATVPSGVHVGSGPPRATAVPRASPSSRNLSWSTDPSAGGGGAASF</sequence>
<dbReference type="SMART" id="SM00184">
    <property type="entry name" value="RING"/>
    <property type="match status" value="1"/>
</dbReference>
<feature type="domain" description="EF-hand" evidence="7">
    <location>
        <begin position="409"/>
        <end position="444"/>
    </location>
</feature>
<dbReference type="PROSITE" id="PS50089">
    <property type="entry name" value="ZF_RING_2"/>
    <property type="match status" value="1"/>
</dbReference>
<dbReference type="Pfam" id="PF13445">
    <property type="entry name" value="zf-RING_UBOX"/>
    <property type="match status" value="1"/>
</dbReference>
<dbReference type="GO" id="GO:0005509">
    <property type="term" value="F:calcium ion binding"/>
    <property type="evidence" value="ECO:0007669"/>
    <property type="project" value="InterPro"/>
</dbReference>
<feature type="compositionally biased region" description="Basic and acidic residues" evidence="5">
    <location>
        <begin position="213"/>
        <end position="222"/>
    </location>
</feature>
<organism evidence="8 9">
    <name type="scientific">Leishmania tarentolae</name>
    <name type="common">Sauroleishmania tarentolae</name>
    <dbReference type="NCBI Taxonomy" id="5689"/>
    <lineage>
        <taxon>Eukaryota</taxon>
        <taxon>Discoba</taxon>
        <taxon>Euglenozoa</taxon>
        <taxon>Kinetoplastea</taxon>
        <taxon>Metakinetoplastina</taxon>
        <taxon>Trypanosomatida</taxon>
        <taxon>Trypanosomatidae</taxon>
        <taxon>Leishmaniinae</taxon>
        <taxon>Leishmania</taxon>
        <taxon>lizard Leishmania</taxon>
    </lineage>
</organism>
<dbReference type="InterPro" id="IPR011992">
    <property type="entry name" value="EF-hand-dom_pair"/>
</dbReference>
<dbReference type="SUPFAM" id="SSF47473">
    <property type="entry name" value="EF-hand"/>
    <property type="match status" value="1"/>
</dbReference>
<dbReference type="Proteomes" id="UP000419144">
    <property type="component" value="Unassembled WGS sequence"/>
</dbReference>
<proteinExistence type="predicted"/>
<dbReference type="Gene3D" id="1.10.238.10">
    <property type="entry name" value="EF-hand"/>
    <property type="match status" value="1"/>
</dbReference>
<dbReference type="EMBL" id="BLBS01000004">
    <property type="protein sequence ID" value="GET85660.1"/>
    <property type="molecule type" value="Genomic_DNA"/>
</dbReference>
<dbReference type="InterPro" id="IPR013083">
    <property type="entry name" value="Znf_RING/FYVE/PHD"/>
</dbReference>
<keyword evidence="9" id="KW-1185">Reference proteome</keyword>